<keyword evidence="1" id="KW-0175">Coiled coil</keyword>
<feature type="compositionally biased region" description="Basic and acidic residues" evidence="2">
    <location>
        <begin position="27"/>
        <end position="40"/>
    </location>
</feature>
<proteinExistence type="predicted"/>
<protein>
    <recommendedName>
        <fullName evidence="5">L1 transposable element RRM domain-containing protein</fullName>
    </recommendedName>
</protein>
<dbReference type="InterPro" id="IPR004244">
    <property type="entry name" value="Transposase_22"/>
</dbReference>
<evidence type="ECO:0008006" key="5">
    <source>
        <dbReference type="Google" id="ProtNLM"/>
    </source>
</evidence>
<gene>
    <name evidence="3" type="ORF">NDU88_004538</name>
</gene>
<accession>A0AAV7VKP3</accession>
<evidence type="ECO:0000313" key="3">
    <source>
        <dbReference type="EMBL" id="KAJ1200717.1"/>
    </source>
</evidence>
<dbReference type="Proteomes" id="UP001066276">
    <property type="component" value="Chromosome 2_1"/>
</dbReference>
<evidence type="ECO:0000256" key="2">
    <source>
        <dbReference type="SAM" id="MobiDB-lite"/>
    </source>
</evidence>
<dbReference type="Gene3D" id="3.30.70.1820">
    <property type="entry name" value="L1 transposable element, RRM domain"/>
    <property type="match status" value="1"/>
</dbReference>
<reference evidence="3" key="1">
    <citation type="journal article" date="2022" name="bioRxiv">
        <title>Sequencing and chromosome-scale assembly of the giantPleurodeles waltlgenome.</title>
        <authorList>
            <person name="Brown T."/>
            <person name="Elewa A."/>
            <person name="Iarovenko S."/>
            <person name="Subramanian E."/>
            <person name="Araus A.J."/>
            <person name="Petzold A."/>
            <person name="Susuki M."/>
            <person name="Suzuki K.-i.T."/>
            <person name="Hayashi T."/>
            <person name="Toyoda A."/>
            <person name="Oliveira C."/>
            <person name="Osipova E."/>
            <person name="Leigh N.D."/>
            <person name="Simon A."/>
            <person name="Yun M.H."/>
        </authorList>
    </citation>
    <scope>NUCLEOTIDE SEQUENCE</scope>
    <source>
        <strain evidence="3">20211129_DDA</strain>
        <tissue evidence="3">Liver</tissue>
    </source>
</reference>
<evidence type="ECO:0000256" key="1">
    <source>
        <dbReference type="SAM" id="Coils"/>
    </source>
</evidence>
<feature type="compositionally biased region" description="Polar residues" evidence="2">
    <location>
        <begin position="315"/>
        <end position="326"/>
    </location>
</feature>
<dbReference type="PANTHER" id="PTHR11505">
    <property type="entry name" value="L1 TRANSPOSABLE ELEMENT-RELATED"/>
    <property type="match status" value="1"/>
</dbReference>
<feature type="region of interest" description="Disordered" evidence="2">
    <location>
        <begin position="21"/>
        <end position="63"/>
    </location>
</feature>
<comment type="caution">
    <text evidence="3">The sequence shown here is derived from an EMBL/GenBank/DDBJ whole genome shotgun (WGS) entry which is preliminary data.</text>
</comment>
<sequence>MCETSKSGSLNHISLGSLNITENNMAESKDSTSKDRESKTALKRMKHSPPTLESPVKEKPDTSSTLDVILRKLNTMHDLAPSTKTNTDLLQVEVAAIRSDLKELKIRVTAAESKISRVEDCTNEQSQKFSDLEKVIATLKSQITEQEDRNRRSNLQIFGLPEGIKLNYKSAAEFLISWIATALQLDFDKDFKIERAHRVPTYKPMNQTTPRAMVVKHLRHQHTELILAQMRKIKVVMWQSWKISISQDYAKGTVIHRKGFLALRKRLTSIGISFAFNGPSKFRISHKGQMKIFSDPAELTRFLDNKSETQMEGEPSNSSSLNHTPP</sequence>
<evidence type="ECO:0000313" key="4">
    <source>
        <dbReference type="Proteomes" id="UP001066276"/>
    </source>
</evidence>
<dbReference type="EMBL" id="JANPWB010000003">
    <property type="protein sequence ID" value="KAJ1200717.1"/>
    <property type="molecule type" value="Genomic_DNA"/>
</dbReference>
<dbReference type="AlphaFoldDB" id="A0AAV7VKP3"/>
<organism evidence="3 4">
    <name type="scientific">Pleurodeles waltl</name>
    <name type="common">Iberian ribbed newt</name>
    <dbReference type="NCBI Taxonomy" id="8319"/>
    <lineage>
        <taxon>Eukaryota</taxon>
        <taxon>Metazoa</taxon>
        <taxon>Chordata</taxon>
        <taxon>Craniata</taxon>
        <taxon>Vertebrata</taxon>
        <taxon>Euteleostomi</taxon>
        <taxon>Amphibia</taxon>
        <taxon>Batrachia</taxon>
        <taxon>Caudata</taxon>
        <taxon>Salamandroidea</taxon>
        <taxon>Salamandridae</taxon>
        <taxon>Pleurodelinae</taxon>
        <taxon>Pleurodeles</taxon>
    </lineage>
</organism>
<name>A0AAV7VKP3_PLEWA</name>
<keyword evidence="4" id="KW-1185">Reference proteome</keyword>
<feature type="region of interest" description="Disordered" evidence="2">
    <location>
        <begin position="305"/>
        <end position="326"/>
    </location>
</feature>
<feature type="coiled-coil region" evidence="1">
    <location>
        <begin position="94"/>
        <end position="156"/>
    </location>
</feature>